<evidence type="ECO:0000313" key="5">
    <source>
        <dbReference type="EMBL" id="KAB1227851.1"/>
    </source>
</evidence>
<dbReference type="InterPro" id="IPR050227">
    <property type="entry name" value="Rab"/>
</dbReference>
<evidence type="ECO:0000313" key="6">
    <source>
        <dbReference type="Proteomes" id="UP000516437"/>
    </source>
</evidence>
<dbReference type="PROSITE" id="PS51421">
    <property type="entry name" value="RAS"/>
    <property type="match status" value="1"/>
</dbReference>
<dbReference type="InterPro" id="IPR001806">
    <property type="entry name" value="Small_GTPase"/>
</dbReference>
<keyword evidence="6" id="KW-1185">Reference proteome</keyword>
<evidence type="ECO:0000256" key="1">
    <source>
        <dbReference type="ARBA" id="ARBA00006270"/>
    </source>
</evidence>
<comment type="caution">
    <text evidence="5">The sequence shown here is derived from an EMBL/GenBank/DDBJ whole genome shotgun (WGS) entry which is preliminary data.</text>
</comment>
<dbReference type="EMBL" id="RXIC02000019">
    <property type="protein sequence ID" value="KAB1227851.1"/>
    <property type="molecule type" value="Genomic_DNA"/>
</dbReference>
<proteinExistence type="inferred from homology"/>
<dbReference type="PROSITE" id="PS51419">
    <property type="entry name" value="RAB"/>
    <property type="match status" value="1"/>
</dbReference>
<keyword evidence="3" id="KW-0342">GTP-binding</keyword>
<name>A0A6A1WRC9_9ROSI</name>
<evidence type="ECO:0000256" key="4">
    <source>
        <dbReference type="ARBA" id="ARBA00037868"/>
    </source>
</evidence>
<dbReference type="Gene3D" id="3.40.50.300">
    <property type="entry name" value="P-loop containing nucleotide triphosphate hydrolases"/>
    <property type="match status" value="1"/>
</dbReference>
<evidence type="ECO:0000256" key="3">
    <source>
        <dbReference type="ARBA" id="ARBA00023134"/>
    </source>
</evidence>
<dbReference type="InterPro" id="IPR027417">
    <property type="entry name" value="P-loop_NTPase"/>
</dbReference>
<keyword evidence="2" id="KW-0547">Nucleotide-binding</keyword>
<reference evidence="5 6" key="1">
    <citation type="journal article" date="2019" name="Plant Biotechnol. J.">
        <title>The red bayberry genome and genetic basis of sex determination.</title>
        <authorList>
            <person name="Jia H.M."/>
            <person name="Jia H.J."/>
            <person name="Cai Q.L."/>
            <person name="Wang Y."/>
            <person name="Zhao H.B."/>
            <person name="Yang W.F."/>
            <person name="Wang G.Y."/>
            <person name="Li Y.H."/>
            <person name="Zhan D.L."/>
            <person name="Shen Y.T."/>
            <person name="Niu Q.F."/>
            <person name="Chang L."/>
            <person name="Qiu J."/>
            <person name="Zhao L."/>
            <person name="Xie H.B."/>
            <person name="Fu W.Y."/>
            <person name="Jin J."/>
            <person name="Li X.W."/>
            <person name="Jiao Y."/>
            <person name="Zhou C.C."/>
            <person name="Tu T."/>
            <person name="Chai C.Y."/>
            <person name="Gao J.L."/>
            <person name="Fan L.J."/>
            <person name="van de Weg E."/>
            <person name="Wang J.Y."/>
            <person name="Gao Z.S."/>
        </authorList>
    </citation>
    <scope>NUCLEOTIDE SEQUENCE [LARGE SCALE GENOMIC DNA]</scope>
    <source>
        <tissue evidence="5">Leaves</tissue>
    </source>
</reference>
<dbReference type="OrthoDB" id="1667760at2759"/>
<comment type="similarity">
    <text evidence="1">Belongs to the small GTPase superfamily. Rab family.</text>
</comment>
<evidence type="ECO:0000256" key="2">
    <source>
        <dbReference type="ARBA" id="ARBA00022741"/>
    </source>
</evidence>
<dbReference type="AlphaFoldDB" id="A0A6A1WRC9"/>
<dbReference type="SUPFAM" id="SSF52540">
    <property type="entry name" value="P-loop containing nucleoside triphosphate hydrolases"/>
    <property type="match status" value="1"/>
</dbReference>
<sequence length="91" mass="9972">MLVGNKSDKESERLVSRKEGIDFAKENGCLFRECSAKTGFNLEPCFQELVSKILETPSLLNEPSAPAIRQKAHVIVQQTPPKSDDCGGCCC</sequence>
<dbReference type="Pfam" id="PF00071">
    <property type="entry name" value="Ras"/>
    <property type="match status" value="1"/>
</dbReference>
<dbReference type="GO" id="GO:0012505">
    <property type="term" value="C:endomembrane system"/>
    <property type="evidence" value="ECO:0007669"/>
    <property type="project" value="UniProtKB-SubCell"/>
</dbReference>
<dbReference type="SMART" id="SM00175">
    <property type="entry name" value="RAB"/>
    <property type="match status" value="1"/>
</dbReference>
<dbReference type="GO" id="GO:0005525">
    <property type="term" value="F:GTP binding"/>
    <property type="evidence" value="ECO:0007669"/>
    <property type="project" value="UniProtKB-KW"/>
</dbReference>
<accession>A0A6A1WRC9</accession>
<dbReference type="PANTHER" id="PTHR47977">
    <property type="entry name" value="RAS-RELATED PROTEIN RAB"/>
    <property type="match status" value="1"/>
</dbReference>
<dbReference type="Proteomes" id="UP000516437">
    <property type="component" value="Chromosome 1"/>
</dbReference>
<gene>
    <name evidence="5" type="ORF">CJ030_MR1G001685</name>
</gene>
<comment type="subcellular location">
    <subcellularLocation>
        <location evidence="4">Endomembrane system</location>
        <topology evidence="4">Lipid-anchor</topology>
    </subcellularLocation>
</comment>
<protein>
    <submittedName>
        <fullName evidence="5">Ras-related protein RABC1</fullName>
    </submittedName>
</protein>
<dbReference type="GO" id="GO:0003924">
    <property type="term" value="F:GTPase activity"/>
    <property type="evidence" value="ECO:0007669"/>
    <property type="project" value="InterPro"/>
</dbReference>
<organism evidence="5 6">
    <name type="scientific">Morella rubra</name>
    <name type="common">Chinese bayberry</name>
    <dbReference type="NCBI Taxonomy" id="262757"/>
    <lineage>
        <taxon>Eukaryota</taxon>
        <taxon>Viridiplantae</taxon>
        <taxon>Streptophyta</taxon>
        <taxon>Embryophyta</taxon>
        <taxon>Tracheophyta</taxon>
        <taxon>Spermatophyta</taxon>
        <taxon>Magnoliopsida</taxon>
        <taxon>eudicotyledons</taxon>
        <taxon>Gunneridae</taxon>
        <taxon>Pentapetalae</taxon>
        <taxon>rosids</taxon>
        <taxon>fabids</taxon>
        <taxon>Fagales</taxon>
        <taxon>Myricaceae</taxon>
        <taxon>Morella</taxon>
    </lineage>
</organism>